<accession>A0ABU2D2K3</accession>
<sequence>MRYLKSEKLERTSGILLAVLFIVSLTVVSAGAVSSDSSSQQTEIKSISPYQYEEPNLFFLQGVGPKYKDVQISYSTSSITGKPLFTYKDSKGARSFMGDEIRTQNTETGTLVTVTLETVTDLRIVTLTLLVPAINLDGSAKEFKTIAIRTTNKTTIGGGRFVKGAIQFYEVIDLKGTANSVIF</sequence>
<name>A0ABU2D2K3_9EURY</name>
<reference evidence="2" key="1">
    <citation type="submission" date="2023-07" db="EMBL/GenBank/DDBJ databases">
        <title>Whole-genome sequencing of a new Methanosarcina sp. Z-7115.</title>
        <authorList>
            <person name="Zhilina T.N."/>
            <person name="Merkel A.Y."/>
        </authorList>
    </citation>
    <scope>NUCLEOTIDE SEQUENCE [LARGE SCALE GENOMIC DNA]</scope>
    <source>
        <strain evidence="2">Z-7115</strain>
    </source>
</reference>
<keyword evidence="2" id="KW-1185">Reference proteome</keyword>
<evidence type="ECO:0000313" key="1">
    <source>
        <dbReference type="EMBL" id="MDR7666208.1"/>
    </source>
</evidence>
<organism evidence="1 2">
    <name type="scientific">Methanosarcina baikalica</name>
    <dbReference type="NCBI Taxonomy" id="3073890"/>
    <lineage>
        <taxon>Archaea</taxon>
        <taxon>Methanobacteriati</taxon>
        <taxon>Methanobacteriota</taxon>
        <taxon>Stenosarchaea group</taxon>
        <taxon>Methanomicrobia</taxon>
        <taxon>Methanosarcinales</taxon>
        <taxon>Methanosarcinaceae</taxon>
        <taxon>Methanosarcina</taxon>
    </lineage>
</organism>
<proteinExistence type="predicted"/>
<dbReference type="Proteomes" id="UP001246244">
    <property type="component" value="Unassembled WGS sequence"/>
</dbReference>
<comment type="caution">
    <text evidence="1">The sequence shown here is derived from an EMBL/GenBank/DDBJ whole genome shotgun (WGS) entry which is preliminary data.</text>
</comment>
<gene>
    <name evidence="1" type="ORF">RG963_10560</name>
</gene>
<dbReference type="RefSeq" id="WP_310576236.1">
    <property type="nucleotide sequence ID" value="NZ_JAVKPK010000041.1"/>
</dbReference>
<dbReference type="EMBL" id="JAVKPK010000041">
    <property type="protein sequence ID" value="MDR7666208.1"/>
    <property type="molecule type" value="Genomic_DNA"/>
</dbReference>
<evidence type="ECO:0000313" key="2">
    <source>
        <dbReference type="Proteomes" id="UP001246244"/>
    </source>
</evidence>
<protein>
    <submittedName>
        <fullName evidence="1">Uncharacterized protein</fullName>
    </submittedName>
</protein>